<sequence>MNNTSVIDRALGYVPDPPQALIDNWQTAFIWLALGIIVFALLVLFSSIRRGLQGKHVNKGMLPFVKWPLLFASAGFNIFFTYYVFLPAGVEVAAFSAIVMGGVNLAEAYLVRLIIATWRHDLTVVFRLALLFTIPVFLYSLMAAGSSFSTMMNKNKDSQIASQLELQSAQDRIKQADAQVTEAKIGAENGNLLNALYRTDVRNSRGTRVSFTEVKESCFSGGYYARHYPELCNQYRNLADGTHTAASVASTQVEALATSADEKARMAQIIKDRPPEITPTLLGFGLGIAAVGFIVSLALESAIVGVGFFEELFIKPTPLPGLVKFANKALDWNANTITQRGLQVDVSPSPGTVNFSSSPALNTPFAGFGWNPKNPLLTTDTQPVKKMDATVPNVPVPDQDATVPKAVQAASVKADATVPKEQLTEMLERWKKAESAKVGDMIECATCGSQTEKRIDTKRFCSAICRKEYHRATKEEK</sequence>
<feature type="transmembrane region" description="Helical" evidence="1">
    <location>
        <begin position="281"/>
        <end position="309"/>
    </location>
</feature>
<feature type="transmembrane region" description="Helical" evidence="1">
    <location>
        <begin position="92"/>
        <end position="112"/>
    </location>
</feature>
<organism evidence="2">
    <name type="scientific">uncultured Thiotrichaceae bacterium</name>
    <dbReference type="NCBI Taxonomy" id="298394"/>
    <lineage>
        <taxon>Bacteria</taxon>
        <taxon>Pseudomonadati</taxon>
        <taxon>Pseudomonadota</taxon>
        <taxon>Gammaproteobacteria</taxon>
        <taxon>Thiotrichales</taxon>
        <taxon>Thiotrichaceae</taxon>
        <taxon>environmental samples</taxon>
    </lineage>
</organism>
<gene>
    <name evidence="2" type="ORF">HELGO_WM70913</name>
</gene>
<keyword evidence="1" id="KW-0812">Transmembrane</keyword>
<dbReference type="EMBL" id="CACVAT010000034">
    <property type="protein sequence ID" value="CAA6801553.1"/>
    <property type="molecule type" value="Genomic_DNA"/>
</dbReference>
<keyword evidence="1" id="KW-0472">Membrane</keyword>
<evidence type="ECO:0000313" key="2">
    <source>
        <dbReference type="EMBL" id="CAA6801553.1"/>
    </source>
</evidence>
<keyword evidence="1" id="KW-1133">Transmembrane helix</keyword>
<feature type="transmembrane region" description="Helical" evidence="1">
    <location>
        <begin position="28"/>
        <end position="46"/>
    </location>
</feature>
<feature type="transmembrane region" description="Helical" evidence="1">
    <location>
        <begin position="67"/>
        <end position="86"/>
    </location>
</feature>
<reference evidence="2" key="1">
    <citation type="submission" date="2020-01" db="EMBL/GenBank/DDBJ databases">
        <authorList>
            <person name="Meier V. D."/>
            <person name="Meier V D."/>
        </authorList>
    </citation>
    <scope>NUCLEOTIDE SEQUENCE</scope>
    <source>
        <strain evidence="2">HLG_WM_MAG_09</strain>
    </source>
</reference>
<dbReference type="AlphaFoldDB" id="A0A6S6S1F0"/>
<accession>A0A6S6S1F0</accession>
<proteinExistence type="predicted"/>
<protein>
    <submittedName>
        <fullName evidence="2">Uncharacterized protein</fullName>
    </submittedName>
</protein>
<evidence type="ECO:0000256" key="1">
    <source>
        <dbReference type="SAM" id="Phobius"/>
    </source>
</evidence>
<name>A0A6S6S1F0_9GAMM</name>
<feature type="transmembrane region" description="Helical" evidence="1">
    <location>
        <begin position="124"/>
        <end position="144"/>
    </location>
</feature>